<protein>
    <submittedName>
        <fullName evidence="4">MFS general substrate transporter</fullName>
    </submittedName>
</protein>
<feature type="transmembrane region" description="Helical" evidence="3">
    <location>
        <begin position="179"/>
        <end position="199"/>
    </location>
</feature>
<keyword evidence="3" id="KW-0812">Transmembrane</keyword>
<feature type="transmembrane region" description="Helical" evidence="3">
    <location>
        <begin position="265"/>
        <end position="286"/>
    </location>
</feature>
<dbReference type="PANTHER" id="PTHR11360">
    <property type="entry name" value="MONOCARBOXYLATE TRANSPORTER"/>
    <property type="match status" value="1"/>
</dbReference>
<dbReference type="InterPro" id="IPR036259">
    <property type="entry name" value="MFS_trans_sf"/>
</dbReference>
<organism evidence="4 5">
    <name type="scientific">Hyaloscypha bicolor E</name>
    <dbReference type="NCBI Taxonomy" id="1095630"/>
    <lineage>
        <taxon>Eukaryota</taxon>
        <taxon>Fungi</taxon>
        <taxon>Dikarya</taxon>
        <taxon>Ascomycota</taxon>
        <taxon>Pezizomycotina</taxon>
        <taxon>Leotiomycetes</taxon>
        <taxon>Helotiales</taxon>
        <taxon>Hyaloscyphaceae</taxon>
        <taxon>Hyaloscypha</taxon>
        <taxon>Hyaloscypha bicolor</taxon>
    </lineage>
</organism>
<feature type="transmembrane region" description="Helical" evidence="3">
    <location>
        <begin position="219"/>
        <end position="244"/>
    </location>
</feature>
<sequence>MRDECPTTIEYIYPEGGLQAWLVVLGSWCALFASLGIANTLAIFQAYTSQDQLSSYDASQIGWIFSVYVFLAFACGICIGPIFDVYGPRWLVLPGSVCVVASMFLLAVCKEYWHFIAVFGINGGIGASLLFTPSIAAIGHFFNRRRGNATGIAATGCAFGGIVFPLLLQSSIPKVGFAWATRVMGFIILFLCIIANLLIKSNLPRSLAAKSPHPDFRILSQPTFAMTVLGSFLIEWALFVPLTYITISVFGRWLPGLYSDTLGRFNCSIVCILLTIISVFTIWLPFGGQTAGIVVFVVVFGFASGSNISLTPVCVGQLCETRDYGQYYATCYTIVSVGCLTGVPIAGEIIERDGGQYWGLIVFTGCCYVGAFGAFAIARAQMKRLVC</sequence>
<feature type="transmembrane region" description="Helical" evidence="3">
    <location>
        <begin position="327"/>
        <end position="345"/>
    </location>
</feature>
<dbReference type="Pfam" id="PF07690">
    <property type="entry name" value="MFS_1"/>
    <property type="match status" value="1"/>
</dbReference>
<feature type="transmembrane region" description="Helical" evidence="3">
    <location>
        <begin position="292"/>
        <end position="315"/>
    </location>
</feature>
<feature type="transmembrane region" description="Helical" evidence="3">
    <location>
        <begin position="20"/>
        <end position="42"/>
    </location>
</feature>
<name>A0A2J6SQ76_9HELO</name>
<gene>
    <name evidence="4" type="ORF">K444DRAFT_647023</name>
</gene>
<proteinExistence type="inferred from homology"/>
<dbReference type="FunCoup" id="A0A2J6SQ76">
    <property type="interactions" value="196"/>
</dbReference>
<keyword evidence="5" id="KW-1185">Reference proteome</keyword>
<feature type="transmembrane region" description="Helical" evidence="3">
    <location>
        <begin position="148"/>
        <end position="167"/>
    </location>
</feature>
<dbReference type="GO" id="GO:0022857">
    <property type="term" value="F:transmembrane transporter activity"/>
    <property type="evidence" value="ECO:0007669"/>
    <property type="project" value="InterPro"/>
</dbReference>
<dbReference type="Gene3D" id="1.20.1250.20">
    <property type="entry name" value="MFS general substrate transporter like domains"/>
    <property type="match status" value="2"/>
</dbReference>
<comment type="similarity">
    <text evidence="2">Belongs to the major facilitator superfamily. Monocarboxylate porter (TC 2.A.1.13) family.</text>
</comment>
<keyword evidence="3" id="KW-0472">Membrane</keyword>
<evidence type="ECO:0000313" key="4">
    <source>
        <dbReference type="EMBL" id="PMD52909.1"/>
    </source>
</evidence>
<dbReference type="InterPro" id="IPR050327">
    <property type="entry name" value="Proton-linked_MCT"/>
</dbReference>
<evidence type="ECO:0000256" key="1">
    <source>
        <dbReference type="ARBA" id="ARBA00004141"/>
    </source>
</evidence>
<dbReference type="GO" id="GO:0016020">
    <property type="term" value="C:membrane"/>
    <property type="evidence" value="ECO:0007669"/>
    <property type="project" value="UniProtKB-SubCell"/>
</dbReference>
<reference evidence="4 5" key="1">
    <citation type="submission" date="2016-04" db="EMBL/GenBank/DDBJ databases">
        <title>A degradative enzymes factory behind the ericoid mycorrhizal symbiosis.</title>
        <authorList>
            <consortium name="DOE Joint Genome Institute"/>
            <person name="Martino E."/>
            <person name="Morin E."/>
            <person name="Grelet G."/>
            <person name="Kuo A."/>
            <person name="Kohler A."/>
            <person name="Daghino S."/>
            <person name="Barry K."/>
            <person name="Choi C."/>
            <person name="Cichocki N."/>
            <person name="Clum A."/>
            <person name="Copeland A."/>
            <person name="Hainaut M."/>
            <person name="Haridas S."/>
            <person name="Labutti K."/>
            <person name="Lindquist E."/>
            <person name="Lipzen A."/>
            <person name="Khouja H.-R."/>
            <person name="Murat C."/>
            <person name="Ohm R."/>
            <person name="Olson A."/>
            <person name="Spatafora J."/>
            <person name="Veneault-Fourrey C."/>
            <person name="Henrissat B."/>
            <person name="Grigoriev I."/>
            <person name="Martin F."/>
            <person name="Perotto S."/>
        </authorList>
    </citation>
    <scope>NUCLEOTIDE SEQUENCE [LARGE SCALE GENOMIC DNA]</scope>
    <source>
        <strain evidence="4 5">E</strain>
    </source>
</reference>
<dbReference type="OrthoDB" id="410267at2759"/>
<dbReference type="PANTHER" id="PTHR11360:SF177">
    <property type="entry name" value="RIBOFLAVIN TRANSPORTER MCH5"/>
    <property type="match status" value="1"/>
</dbReference>
<dbReference type="AlphaFoldDB" id="A0A2J6SQ76"/>
<feature type="transmembrane region" description="Helical" evidence="3">
    <location>
        <begin position="115"/>
        <end position="142"/>
    </location>
</feature>
<evidence type="ECO:0000256" key="2">
    <source>
        <dbReference type="ARBA" id="ARBA00006727"/>
    </source>
</evidence>
<comment type="subcellular location">
    <subcellularLocation>
        <location evidence="1">Membrane</location>
        <topology evidence="1">Multi-pass membrane protein</topology>
    </subcellularLocation>
</comment>
<dbReference type="InterPro" id="IPR011701">
    <property type="entry name" value="MFS"/>
</dbReference>
<feature type="transmembrane region" description="Helical" evidence="3">
    <location>
        <begin position="357"/>
        <end position="378"/>
    </location>
</feature>
<dbReference type="GeneID" id="36593355"/>
<dbReference type="Proteomes" id="UP000235371">
    <property type="component" value="Unassembled WGS sequence"/>
</dbReference>
<evidence type="ECO:0000313" key="5">
    <source>
        <dbReference type="Proteomes" id="UP000235371"/>
    </source>
</evidence>
<evidence type="ECO:0000256" key="3">
    <source>
        <dbReference type="SAM" id="Phobius"/>
    </source>
</evidence>
<feature type="transmembrane region" description="Helical" evidence="3">
    <location>
        <begin position="63"/>
        <end position="83"/>
    </location>
</feature>
<accession>A0A2J6SQ76</accession>
<keyword evidence="3" id="KW-1133">Transmembrane helix</keyword>
<dbReference type="RefSeq" id="XP_024729813.1">
    <property type="nucleotide sequence ID" value="XM_024885278.1"/>
</dbReference>
<dbReference type="SUPFAM" id="SSF103473">
    <property type="entry name" value="MFS general substrate transporter"/>
    <property type="match status" value="1"/>
</dbReference>
<dbReference type="EMBL" id="KZ613895">
    <property type="protein sequence ID" value="PMD52909.1"/>
    <property type="molecule type" value="Genomic_DNA"/>
</dbReference>
<feature type="transmembrane region" description="Helical" evidence="3">
    <location>
        <begin position="89"/>
        <end position="108"/>
    </location>
</feature>
<dbReference type="InParanoid" id="A0A2J6SQ76"/>